<accession>A0ABY9YMD8</accession>
<dbReference type="SUPFAM" id="SSF109755">
    <property type="entry name" value="PhoU-like"/>
    <property type="match status" value="1"/>
</dbReference>
<keyword evidence="2" id="KW-0813">Transport</keyword>
<dbReference type="RefSeq" id="WP_311191269.1">
    <property type="nucleotide sequence ID" value="NZ_CP115541.1"/>
</dbReference>
<dbReference type="PANTHER" id="PTHR42930:SF3">
    <property type="entry name" value="PHOSPHATE-SPECIFIC TRANSPORT SYSTEM ACCESSORY PROTEIN PHOU"/>
    <property type="match status" value="1"/>
</dbReference>
<proteinExistence type="inferred from homology"/>
<evidence type="ECO:0000256" key="2">
    <source>
        <dbReference type="ARBA" id="ARBA00022592"/>
    </source>
</evidence>
<dbReference type="PANTHER" id="PTHR42930">
    <property type="entry name" value="PHOSPHATE-SPECIFIC TRANSPORT SYSTEM ACCESSORY PROTEIN PHOU"/>
    <property type="match status" value="1"/>
</dbReference>
<name>A0ABY9YMD8_9GAMM</name>
<evidence type="ECO:0000256" key="1">
    <source>
        <dbReference type="ARBA" id="ARBA00008107"/>
    </source>
</evidence>
<dbReference type="Gene3D" id="1.20.58.220">
    <property type="entry name" value="Phosphate transport system protein phou homolog 2, domain 2"/>
    <property type="match status" value="1"/>
</dbReference>
<gene>
    <name evidence="4" type="ORF">PDM29_17220</name>
</gene>
<evidence type="ECO:0000259" key="3">
    <source>
        <dbReference type="Pfam" id="PF01895"/>
    </source>
</evidence>
<dbReference type="EMBL" id="CP115541">
    <property type="protein sequence ID" value="WNH52061.1"/>
    <property type="molecule type" value="Genomic_DNA"/>
</dbReference>
<keyword evidence="2" id="KW-0592">Phosphate transport</keyword>
<dbReference type="Pfam" id="PF01895">
    <property type="entry name" value="PhoU"/>
    <property type="match status" value="1"/>
</dbReference>
<dbReference type="InterPro" id="IPR038078">
    <property type="entry name" value="PhoU-like_sf"/>
</dbReference>
<protein>
    <recommendedName>
        <fullName evidence="3">PhoU domain-containing protein</fullName>
    </recommendedName>
</protein>
<organism evidence="4 5">
    <name type="scientific">Stenotrophomonas oahuensis</name>
    <dbReference type="NCBI Taxonomy" id="3003271"/>
    <lineage>
        <taxon>Bacteria</taxon>
        <taxon>Pseudomonadati</taxon>
        <taxon>Pseudomonadota</taxon>
        <taxon>Gammaproteobacteria</taxon>
        <taxon>Lysobacterales</taxon>
        <taxon>Lysobacteraceae</taxon>
        <taxon>Stenotrophomonas</taxon>
    </lineage>
</organism>
<evidence type="ECO:0000313" key="4">
    <source>
        <dbReference type="EMBL" id="WNH52061.1"/>
    </source>
</evidence>
<sequence>MIRHPGRSLGQSIEQQRLELHRAAEECEEAAIGVVADHAAETLDLRHMLAVIRIASELKQAGILSCSVAEHLQDMTLARPEDLTGSLLEMIELAQIQLRDACVAFEKRDADLAKRALEHEDAISGLHSILFKEILQGISDQDKVSVELVHLLYVIKSLEKIGDHATEIASSVIALSNDH</sequence>
<evidence type="ECO:0000313" key="5">
    <source>
        <dbReference type="Proteomes" id="UP001302072"/>
    </source>
</evidence>
<comment type="similarity">
    <text evidence="1">Belongs to the PhoU family.</text>
</comment>
<dbReference type="Proteomes" id="UP001302072">
    <property type="component" value="Chromosome"/>
</dbReference>
<dbReference type="InterPro" id="IPR028366">
    <property type="entry name" value="PhoU"/>
</dbReference>
<feature type="domain" description="PhoU" evidence="3">
    <location>
        <begin position="87"/>
        <end position="171"/>
    </location>
</feature>
<dbReference type="InterPro" id="IPR026022">
    <property type="entry name" value="PhoU_dom"/>
</dbReference>
<reference evidence="4 5" key="1">
    <citation type="submission" date="2022-12" db="EMBL/GenBank/DDBJ databases">
        <title>Two new species, Stenotrophomonas aracearum and Stenotrophomonas oahuensis, isolated from Anthurium (Araceae family) in Hawaii.</title>
        <authorList>
            <person name="Chunag S.C."/>
            <person name="Dobhal S."/>
            <person name="Alvarez A."/>
            <person name="Arif M."/>
        </authorList>
    </citation>
    <scope>NUCLEOTIDE SEQUENCE [LARGE SCALE GENOMIC DNA]</scope>
    <source>
        <strain evidence="4 5">A5586</strain>
    </source>
</reference>
<keyword evidence="5" id="KW-1185">Reference proteome</keyword>